<organism evidence="6 7">
    <name type="scientific">Paraoerskovia sediminicola</name>
    <dbReference type="NCBI Taxonomy" id="1138587"/>
    <lineage>
        <taxon>Bacteria</taxon>
        <taxon>Bacillati</taxon>
        <taxon>Actinomycetota</taxon>
        <taxon>Actinomycetes</taxon>
        <taxon>Micrococcales</taxon>
        <taxon>Cellulomonadaceae</taxon>
        <taxon>Paraoerskovia</taxon>
    </lineage>
</organism>
<keyword evidence="2 3" id="KW-0802">TPR repeat</keyword>
<feature type="repeat" description="TPR" evidence="3">
    <location>
        <begin position="781"/>
        <end position="814"/>
    </location>
</feature>
<reference evidence="7" key="1">
    <citation type="journal article" date="2019" name="Int. J. Syst. Evol. Microbiol.">
        <title>The Global Catalogue of Microorganisms (GCM) 10K type strain sequencing project: providing services to taxonomists for standard genome sequencing and annotation.</title>
        <authorList>
            <consortium name="The Broad Institute Genomics Platform"/>
            <consortium name="The Broad Institute Genome Sequencing Center for Infectious Disease"/>
            <person name="Wu L."/>
            <person name="Ma J."/>
        </authorList>
    </citation>
    <scope>NUCLEOTIDE SEQUENCE [LARGE SCALE GENOMIC DNA]</scope>
    <source>
        <strain evidence="7">NBRC 108565</strain>
    </source>
</reference>
<dbReference type="Proteomes" id="UP001321475">
    <property type="component" value="Chromosome"/>
</dbReference>
<accession>A0ABN6XB50</accession>
<dbReference type="InterPro" id="IPR033396">
    <property type="entry name" value="DUF5107"/>
</dbReference>
<evidence type="ECO:0000256" key="2">
    <source>
        <dbReference type="ARBA" id="ARBA00022803"/>
    </source>
</evidence>
<dbReference type="SUPFAM" id="SSF48452">
    <property type="entry name" value="TPR-like"/>
    <property type="match status" value="2"/>
</dbReference>
<keyword evidence="1" id="KW-0677">Repeat</keyword>
<dbReference type="EMBL" id="AP027729">
    <property type="protein sequence ID" value="BDZ42187.1"/>
    <property type="molecule type" value="Genomic_DNA"/>
</dbReference>
<dbReference type="PANTHER" id="PTHR45586:SF1">
    <property type="entry name" value="LIPOPOLYSACCHARIDE ASSEMBLY PROTEIN B"/>
    <property type="match status" value="1"/>
</dbReference>
<feature type="domain" description="DUF5107" evidence="5">
    <location>
        <begin position="57"/>
        <end position="369"/>
    </location>
</feature>
<evidence type="ECO:0000313" key="7">
    <source>
        <dbReference type="Proteomes" id="UP001321475"/>
    </source>
</evidence>
<dbReference type="Gene3D" id="1.25.40.10">
    <property type="entry name" value="Tetratricopeptide repeat domain"/>
    <property type="match status" value="2"/>
</dbReference>
<dbReference type="InterPro" id="IPR019734">
    <property type="entry name" value="TPR_rpt"/>
</dbReference>
<dbReference type="InterPro" id="IPR051012">
    <property type="entry name" value="CellSynth/LPSAsmb/PSIAsmb"/>
</dbReference>
<dbReference type="RefSeq" id="WP_434019740.1">
    <property type="nucleotide sequence ID" value="NZ_AP027729.1"/>
</dbReference>
<sequence length="1125" mass="124857">MTQTSRLELPTAPIGRADDPVKAWREPVEIDTYMPQEPDAYPAYLGNRVYQGSSGQIFPLPFHERISSTKSPRQWDAIHLENEWVRLMILPELGGRIHIGVDKSNGYDFFYRNNVIKPALVGLTGPWLAGGVEFNWPQHHRPGTFLPTDAFIEYEDDGAVTVWCSDHDPFARMKGMHGIRLRPGSNVIEARVRLFNRTTDAQTFLWWANVAAAVGDDYQSFFPTDVTYVADHAKRAITAFPAADRPYYGIDYPDRVTDERPDGDRIDWYRNVPVPTSYMCIGTQDDFFGGYDHGVDAGFVHWADHLVAPGKKMWSWGDAPFGHTWDDNLTDTDGPYIELMAGVFTDNQPDFTYLAPGETKTFSQYWYPIQRIGAAHQATLDSAVRLDVRPDGNGTRVHLGVAVTQARAGLQIDLVDARENSLWQDTVDADPGRPVLRDVSLAAVLDPTDVTLVVSQAGADLLRWTPRPERSGGVPEREPEPAREPVDPQEIASSDELYLTGVHLEQYRHATRSPEPYWEELLARDPLDARGNTALAARRLRAGRFVEAELLARTALDRQTALNPNPRDGEVLYLLGQICESTGRREEAYAAYGKAAWSAQWKVPAWLAMARIDAAAHRDRAALSRVESVLAVDAEHVQARDLAVVVLRRLDMGDRAAEVLAGTLSFDPGDWWARDLAGEAVLADGPTCVDIALEYVSVGDQDAALRLFEHAAARPLPTGQVAVGPLAHYYRADLMRSAGDIEGAAAAHAQACAADGAFCQASRREDAAMLVRTVDAHPDDARAWLLLGNWLYSERRHDEAIHAWRRAAVIDSEDTVARRNLAVASFNVLDDPEAALRWYAEALALAPRDPRLIYESDQLDKRLGKSASDRLVRLERLRGIVGLRDDLTVELVELLTATGRADEAREVLRFRHFQPWEGGEGRVLGAWDEALLALAREALAHGRATESRRRLEEALDPPANLGEARHPLANAAHILLALGTARADEGDRAGARRAWTEAATFAGDFRGMETVPYSEMTYYSVLAARHLDDIEMAERLERGLAEYVAHLRSTPAKVDYFATSLPTMLLFSDDLAGRQVTTALLLDAQLAVLRGGAERAQELVAQVLDRDPNQVRAIDLARELGARVR</sequence>
<evidence type="ECO:0000259" key="5">
    <source>
        <dbReference type="Pfam" id="PF17128"/>
    </source>
</evidence>
<keyword evidence="7" id="KW-1185">Reference proteome</keyword>
<protein>
    <recommendedName>
        <fullName evidence="5">DUF5107 domain-containing protein</fullName>
    </recommendedName>
</protein>
<evidence type="ECO:0000256" key="3">
    <source>
        <dbReference type="PROSITE-ProRule" id="PRU00339"/>
    </source>
</evidence>
<evidence type="ECO:0000256" key="4">
    <source>
        <dbReference type="SAM" id="MobiDB-lite"/>
    </source>
</evidence>
<dbReference type="PROSITE" id="PS50005">
    <property type="entry name" value="TPR"/>
    <property type="match status" value="1"/>
</dbReference>
<dbReference type="PANTHER" id="PTHR45586">
    <property type="entry name" value="TPR REPEAT-CONTAINING PROTEIN PA4667"/>
    <property type="match status" value="1"/>
</dbReference>
<dbReference type="Pfam" id="PF17128">
    <property type="entry name" value="DUF5107"/>
    <property type="match status" value="1"/>
</dbReference>
<evidence type="ECO:0000313" key="6">
    <source>
        <dbReference type="EMBL" id="BDZ42187.1"/>
    </source>
</evidence>
<gene>
    <name evidence="6" type="ORF">GCM10025865_14860</name>
</gene>
<dbReference type="SMART" id="SM00028">
    <property type="entry name" value="TPR"/>
    <property type="match status" value="4"/>
</dbReference>
<feature type="region of interest" description="Disordered" evidence="4">
    <location>
        <begin position="464"/>
        <end position="488"/>
    </location>
</feature>
<dbReference type="InterPro" id="IPR011990">
    <property type="entry name" value="TPR-like_helical_dom_sf"/>
</dbReference>
<evidence type="ECO:0000256" key="1">
    <source>
        <dbReference type="ARBA" id="ARBA00022737"/>
    </source>
</evidence>
<feature type="compositionally biased region" description="Basic and acidic residues" evidence="4">
    <location>
        <begin position="466"/>
        <end position="486"/>
    </location>
</feature>
<name>A0ABN6XB50_9CELL</name>
<dbReference type="Pfam" id="PF13432">
    <property type="entry name" value="TPR_16"/>
    <property type="match status" value="2"/>
</dbReference>
<proteinExistence type="predicted"/>